<dbReference type="EMBL" id="JXTC01000155">
    <property type="protein sequence ID" value="PON84893.1"/>
    <property type="molecule type" value="Genomic_DNA"/>
</dbReference>
<proteinExistence type="predicted"/>
<comment type="caution">
    <text evidence="1">The sequence shown here is derived from an EMBL/GenBank/DDBJ whole genome shotgun (WGS) entry which is preliminary data.</text>
</comment>
<dbReference type="AlphaFoldDB" id="A0A2P5EH91"/>
<organism evidence="1 2">
    <name type="scientific">Trema orientale</name>
    <name type="common">Charcoal tree</name>
    <name type="synonym">Celtis orientalis</name>
    <dbReference type="NCBI Taxonomy" id="63057"/>
    <lineage>
        <taxon>Eukaryota</taxon>
        <taxon>Viridiplantae</taxon>
        <taxon>Streptophyta</taxon>
        <taxon>Embryophyta</taxon>
        <taxon>Tracheophyta</taxon>
        <taxon>Spermatophyta</taxon>
        <taxon>Magnoliopsida</taxon>
        <taxon>eudicotyledons</taxon>
        <taxon>Gunneridae</taxon>
        <taxon>Pentapetalae</taxon>
        <taxon>rosids</taxon>
        <taxon>fabids</taxon>
        <taxon>Rosales</taxon>
        <taxon>Cannabaceae</taxon>
        <taxon>Trema</taxon>
    </lineage>
</organism>
<dbReference type="Proteomes" id="UP000237000">
    <property type="component" value="Unassembled WGS sequence"/>
</dbReference>
<evidence type="ECO:0000313" key="1">
    <source>
        <dbReference type="EMBL" id="PON84893.1"/>
    </source>
</evidence>
<dbReference type="InParanoid" id="A0A2P5EH91"/>
<keyword evidence="2" id="KW-1185">Reference proteome</keyword>
<reference evidence="2" key="1">
    <citation type="submission" date="2016-06" db="EMBL/GenBank/DDBJ databases">
        <title>Parallel loss of symbiosis genes in relatives of nitrogen-fixing non-legume Parasponia.</title>
        <authorList>
            <person name="Van Velzen R."/>
            <person name="Holmer R."/>
            <person name="Bu F."/>
            <person name="Rutten L."/>
            <person name="Van Zeijl A."/>
            <person name="Liu W."/>
            <person name="Santuari L."/>
            <person name="Cao Q."/>
            <person name="Sharma T."/>
            <person name="Shen D."/>
            <person name="Roswanjaya Y."/>
            <person name="Wardhani T."/>
            <person name="Kalhor M.S."/>
            <person name="Jansen J."/>
            <person name="Van den Hoogen J."/>
            <person name="Gungor B."/>
            <person name="Hartog M."/>
            <person name="Hontelez J."/>
            <person name="Verver J."/>
            <person name="Yang W.-C."/>
            <person name="Schijlen E."/>
            <person name="Repin R."/>
            <person name="Schilthuizen M."/>
            <person name="Schranz E."/>
            <person name="Heidstra R."/>
            <person name="Miyata K."/>
            <person name="Fedorova E."/>
            <person name="Kohlen W."/>
            <person name="Bisseling T."/>
            <person name="Smit S."/>
            <person name="Geurts R."/>
        </authorList>
    </citation>
    <scope>NUCLEOTIDE SEQUENCE [LARGE SCALE GENOMIC DNA]</scope>
    <source>
        <strain evidence="2">cv. RG33-2</strain>
    </source>
</reference>
<name>A0A2P5EH91_TREOI</name>
<accession>A0A2P5EH91</accession>
<gene>
    <name evidence="1" type="ORF">TorRG33x02_192910</name>
</gene>
<evidence type="ECO:0000313" key="2">
    <source>
        <dbReference type="Proteomes" id="UP000237000"/>
    </source>
</evidence>
<sequence>MVVVDPANDLYFGLKLLVALAAARLEALHSHLLSIRQHPLVDIPKPTLTRPRGPEKLE</sequence>
<protein>
    <submittedName>
        <fullName evidence="1">Uncharacterized protein</fullName>
    </submittedName>
</protein>